<dbReference type="EMBL" id="JAMDMJ010000015">
    <property type="protein sequence ID" value="MCY9596749.1"/>
    <property type="molecule type" value="Genomic_DNA"/>
</dbReference>
<name>A0A410WZP8_9BACL</name>
<evidence type="ECO:0000256" key="4">
    <source>
        <dbReference type="ARBA" id="ARBA00022729"/>
    </source>
</evidence>
<reference evidence="6 9" key="2">
    <citation type="submission" date="2022-05" db="EMBL/GenBank/DDBJ databases">
        <title>Genome Sequencing of Bee-Associated Microbes.</title>
        <authorList>
            <person name="Dunlap C."/>
        </authorList>
    </citation>
    <scope>NUCLEOTIDE SEQUENCE [LARGE SCALE GENOMIC DNA]</scope>
    <source>
        <strain evidence="6 9">NRRL B-23120</strain>
    </source>
</reference>
<dbReference type="InterPro" id="IPR006127">
    <property type="entry name" value="ZnuA-like"/>
</dbReference>
<dbReference type="Proteomes" id="UP001527202">
    <property type="component" value="Unassembled WGS sequence"/>
</dbReference>
<dbReference type="GO" id="GO:0007155">
    <property type="term" value="P:cell adhesion"/>
    <property type="evidence" value="ECO:0007669"/>
    <property type="project" value="InterPro"/>
</dbReference>
<dbReference type="GO" id="GO:0046872">
    <property type="term" value="F:metal ion binding"/>
    <property type="evidence" value="ECO:0007669"/>
    <property type="project" value="UniProtKB-KW"/>
</dbReference>
<dbReference type="InterPro" id="IPR050492">
    <property type="entry name" value="Bact_metal-bind_prot9"/>
</dbReference>
<dbReference type="Gene3D" id="3.40.50.1980">
    <property type="entry name" value="Nitrogenase molybdenum iron protein domain"/>
    <property type="match status" value="2"/>
</dbReference>
<dbReference type="InterPro" id="IPR006129">
    <property type="entry name" value="AdhesinB"/>
</dbReference>
<dbReference type="PROSITE" id="PS51257">
    <property type="entry name" value="PROKAR_LIPOPROTEIN"/>
    <property type="match status" value="1"/>
</dbReference>
<dbReference type="GO" id="GO:0030001">
    <property type="term" value="P:metal ion transport"/>
    <property type="evidence" value="ECO:0007669"/>
    <property type="project" value="InterPro"/>
</dbReference>
<keyword evidence="2 5" id="KW-0813">Transport</keyword>
<dbReference type="EMBL" id="CP026520">
    <property type="protein sequence ID" value="QAV19929.1"/>
    <property type="molecule type" value="Genomic_DNA"/>
</dbReference>
<dbReference type="OrthoDB" id="9793396at2"/>
<dbReference type="PRINTS" id="PR00691">
    <property type="entry name" value="ADHESINB"/>
</dbReference>
<evidence type="ECO:0000313" key="8">
    <source>
        <dbReference type="Proteomes" id="UP000288943"/>
    </source>
</evidence>
<reference evidence="7 8" key="1">
    <citation type="submission" date="2018-01" db="EMBL/GenBank/DDBJ databases">
        <title>The whole genome sequencing and assembly of Paenibacillus chitinolyticus KCCM 41400 strain.</title>
        <authorList>
            <person name="Kim J.-Y."/>
            <person name="Park M.-K."/>
            <person name="Lee Y.-J."/>
            <person name="Yi H."/>
            <person name="Bahn Y.-S."/>
            <person name="Kim J.F."/>
            <person name="Lee D.-W."/>
        </authorList>
    </citation>
    <scope>NUCLEOTIDE SEQUENCE [LARGE SCALE GENOMIC DNA]</scope>
    <source>
        <strain evidence="7 8">KCCM 41400</strain>
    </source>
</reference>
<dbReference type="PANTHER" id="PTHR42953:SF1">
    <property type="entry name" value="METAL-BINDING PROTEIN HI_0362-RELATED"/>
    <property type="match status" value="1"/>
</dbReference>
<evidence type="ECO:0000313" key="7">
    <source>
        <dbReference type="EMBL" id="QAV19929.1"/>
    </source>
</evidence>
<evidence type="ECO:0000256" key="1">
    <source>
        <dbReference type="ARBA" id="ARBA00004196"/>
    </source>
</evidence>
<dbReference type="RefSeq" id="WP_042227343.1">
    <property type="nucleotide sequence ID" value="NZ_CP026520.1"/>
</dbReference>
<dbReference type="Pfam" id="PF01297">
    <property type="entry name" value="ZnuA"/>
    <property type="match status" value="1"/>
</dbReference>
<dbReference type="PRINTS" id="PR00690">
    <property type="entry name" value="ADHESNFAMILY"/>
</dbReference>
<sequence>MNRLHERAAKRRGRWKGMSLVVLIAGSVIALSACSSEPSAMAGEKAVDAGKVRITTTIGMIADIAREIGGEHVEVTSLMKSGVDPHLYKASQGDISKLDKADIIFYNGLHLEGKMTEILEQMGGKKPTVAVSDPIDRKELRSGDDAGTQYDPHIWFNVKNWMTASEKVRDELIKFDSAHERDYRGKSDAYLAKLKELDSYTRSEIASIPEGARVLVTAHDAFGYFGDAYGIKVMGLQGMSTASEYGSKDVTDLRDFLVANKIKAVFIESSVPQKAIDAVIEGAKQKGHEVKIGGTLYSDAMGEEGTNEGTYIGMVRHNVDTIVKALK</sequence>
<dbReference type="GeneID" id="95377199"/>
<keyword evidence="3" id="KW-0479">Metal-binding</keyword>
<gene>
    <name evidence="6" type="ORF">M5X16_13290</name>
    <name evidence="7" type="ORF">PC41400_20615</name>
</gene>
<evidence type="ECO:0000256" key="3">
    <source>
        <dbReference type="ARBA" id="ARBA00022723"/>
    </source>
</evidence>
<evidence type="ECO:0000313" key="6">
    <source>
        <dbReference type="EMBL" id="MCY9596749.1"/>
    </source>
</evidence>
<dbReference type="Proteomes" id="UP000288943">
    <property type="component" value="Chromosome"/>
</dbReference>
<evidence type="ECO:0000313" key="9">
    <source>
        <dbReference type="Proteomes" id="UP001527202"/>
    </source>
</evidence>
<comment type="similarity">
    <text evidence="5">Belongs to the bacterial solute-binding protein 9 family.</text>
</comment>
<evidence type="ECO:0000256" key="5">
    <source>
        <dbReference type="RuleBase" id="RU003512"/>
    </source>
</evidence>
<accession>A0A410WZP8</accession>
<dbReference type="PANTHER" id="PTHR42953">
    <property type="entry name" value="HIGH-AFFINITY ZINC UPTAKE SYSTEM PROTEIN ZNUA-RELATED"/>
    <property type="match status" value="1"/>
</dbReference>
<keyword evidence="9" id="KW-1185">Reference proteome</keyword>
<organism evidence="7 8">
    <name type="scientific">Paenibacillus chitinolyticus</name>
    <dbReference type="NCBI Taxonomy" id="79263"/>
    <lineage>
        <taxon>Bacteria</taxon>
        <taxon>Bacillati</taxon>
        <taxon>Bacillota</taxon>
        <taxon>Bacilli</taxon>
        <taxon>Bacillales</taxon>
        <taxon>Paenibacillaceae</taxon>
        <taxon>Paenibacillus</taxon>
    </lineage>
</organism>
<dbReference type="SUPFAM" id="SSF53807">
    <property type="entry name" value="Helical backbone' metal receptor"/>
    <property type="match status" value="1"/>
</dbReference>
<keyword evidence="4" id="KW-0732">Signal</keyword>
<dbReference type="GO" id="GO:0030313">
    <property type="term" value="C:cell envelope"/>
    <property type="evidence" value="ECO:0007669"/>
    <property type="project" value="UniProtKB-SubCell"/>
</dbReference>
<dbReference type="InterPro" id="IPR006128">
    <property type="entry name" value="Lipoprotein_PsaA-like"/>
</dbReference>
<protein>
    <submittedName>
        <fullName evidence="7">Manganese transporter</fullName>
    </submittedName>
    <submittedName>
        <fullName evidence="6">Zinc ABC transporter substrate-binding protein</fullName>
    </submittedName>
</protein>
<comment type="subcellular location">
    <subcellularLocation>
        <location evidence="1">Cell envelope</location>
    </subcellularLocation>
</comment>
<proteinExistence type="inferred from homology"/>
<dbReference type="AlphaFoldDB" id="A0A410WZP8"/>
<dbReference type="KEGG" id="pchi:PC41400_20615"/>
<evidence type="ECO:0000256" key="2">
    <source>
        <dbReference type="ARBA" id="ARBA00022448"/>
    </source>
</evidence>